<protein>
    <submittedName>
        <fullName evidence="1">Uncharacterized protein</fullName>
    </submittedName>
</protein>
<dbReference type="OrthoDB" id="4483326at2759"/>
<dbReference type="GeneID" id="2874479"/>
<dbReference type="EMBL" id="BN001306">
    <property type="protein sequence ID" value="CBF83760.1"/>
    <property type="molecule type" value="Genomic_DNA"/>
</dbReference>
<gene>
    <name evidence="1" type="ORF">ANIA_02912</name>
</gene>
<reference evidence="2" key="2">
    <citation type="journal article" date="2009" name="Fungal Genet. Biol.">
        <title>The 2008 update of the Aspergillus nidulans genome annotation: a community effort.</title>
        <authorList>
            <person name="Wortman J.R."/>
            <person name="Gilsenan J.M."/>
            <person name="Joardar V."/>
            <person name="Deegan J."/>
            <person name="Clutterbuck J."/>
            <person name="Andersen M.R."/>
            <person name="Archer D."/>
            <person name="Bencina M."/>
            <person name="Braus G."/>
            <person name="Coutinho P."/>
            <person name="von Dohren H."/>
            <person name="Doonan J."/>
            <person name="Driessen A.J."/>
            <person name="Durek P."/>
            <person name="Espeso E."/>
            <person name="Fekete E."/>
            <person name="Flipphi M."/>
            <person name="Estrada C.G."/>
            <person name="Geysens S."/>
            <person name="Goldman G."/>
            <person name="de Groot P.W."/>
            <person name="Hansen K."/>
            <person name="Harris S.D."/>
            <person name="Heinekamp T."/>
            <person name="Helmstaedt K."/>
            <person name="Henrissat B."/>
            <person name="Hofmann G."/>
            <person name="Homan T."/>
            <person name="Horio T."/>
            <person name="Horiuchi H."/>
            <person name="James S."/>
            <person name="Jones M."/>
            <person name="Karaffa L."/>
            <person name="Karanyi Z."/>
            <person name="Kato M."/>
            <person name="Keller N."/>
            <person name="Kelly D.E."/>
            <person name="Kiel J.A."/>
            <person name="Kim J.M."/>
            <person name="van der Klei I.J."/>
            <person name="Klis F.M."/>
            <person name="Kovalchuk A."/>
            <person name="Krasevec N."/>
            <person name="Kubicek C.P."/>
            <person name="Liu B."/>
            <person name="Maccabe A."/>
            <person name="Meyer V."/>
            <person name="Mirabito P."/>
            <person name="Miskei M."/>
            <person name="Mos M."/>
            <person name="Mullins J."/>
            <person name="Nelson D.R."/>
            <person name="Nielsen J."/>
            <person name="Oakley B.R."/>
            <person name="Osmani S.A."/>
            <person name="Pakula T."/>
            <person name="Paszewski A."/>
            <person name="Paulsen I."/>
            <person name="Pilsyk S."/>
            <person name="Pocsi I."/>
            <person name="Punt P.J."/>
            <person name="Ram A.F."/>
            <person name="Ren Q."/>
            <person name="Robellet X."/>
            <person name="Robson G."/>
            <person name="Seiboth B."/>
            <person name="van Solingen P."/>
            <person name="Specht T."/>
            <person name="Sun J."/>
            <person name="Taheri-Talesh N."/>
            <person name="Takeshita N."/>
            <person name="Ussery D."/>
            <person name="vanKuyk P.A."/>
            <person name="Visser H."/>
            <person name="van de Vondervoort P.J."/>
            <person name="de Vries R.P."/>
            <person name="Walton J."/>
            <person name="Xiang X."/>
            <person name="Xiong Y."/>
            <person name="Zeng A.P."/>
            <person name="Brandt B.W."/>
            <person name="Cornell M.J."/>
            <person name="van den Hondel C.A."/>
            <person name="Visser J."/>
            <person name="Oliver S.G."/>
            <person name="Turner G."/>
        </authorList>
    </citation>
    <scope>GENOME REANNOTATION</scope>
    <source>
        <strain evidence="2">FGSC A4 / ATCC 38163 / CBS 112.46 / NRRL 194 / M139</strain>
    </source>
</reference>
<evidence type="ECO:0000313" key="1">
    <source>
        <dbReference type="EMBL" id="CBF83760.1"/>
    </source>
</evidence>
<dbReference type="InParanoid" id="C8VJ69"/>
<reference evidence="2" key="1">
    <citation type="journal article" date="2005" name="Nature">
        <title>Sequencing of Aspergillus nidulans and comparative analysis with A. fumigatus and A. oryzae.</title>
        <authorList>
            <person name="Galagan J.E."/>
            <person name="Calvo S.E."/>
            <person name="Cuomo C."/>
            <person name="Ma L.J."/>
            <person name="Wortman J.R."/>
            <person name="Batzoglou S."/>
            <person name="Lee S.I."/>
            <person name="Basturkmen M."/>
            <person name="Spevak C.C."/>
            <person name="Clutterbuck J."/>
            <person name="Kapitonov V."/>
            <person name="Jurka J."/>
            <person name="Scazzocchio C."/>
            <person name="Farman M."/>
            <person name="Butler J."/>
            <person name="Purcell S."/>
            <person name="Harris S."/>
            <person name="Braus G.H."/>
            <person name="Draht O."/>
            <person name="Busch S."/>
            <person name="D'Enfert C."/>
            <person name="Bouchier C."/>
            <person name="Goldman G.H."/>
            <person name="Bell-Pedersen D."/>
            <person name="Griffiths-Jones S."/>
            <person name="Doonan J.H."/>
            <person name="Yu J."/>
            <person name="Vienken K."/>
            <person name="Pain A."/>
            <person name="Freitag M."/>
            <person name="Selker E.U."/>
            <person name="Archer D.B."/>
            <person name="Penalva M.A."/>
            <person name="Oakley B.R."/>
            <person name="Momany M."/>
            <person name="Tanaka T."/>
            <person name="Kumagai T."/>
            <person name="Asai K."/>
            <person name="Machida M."/>
            <person name="Nierman W.C."/>
            <person name="Denning D.W."/>
            <person name="Caddick M."/>
            <person name="Hynes M."/>
            <person name="Paoletti M."/>
            <person name="Fischer R."/>
            <person name="Miller B."/>
            <person name="Dyer P."/>
            <person name="Sachs M.S."/>
            <person name="Osmani S.A."/>
            <person name="Birren B.W."/>
        </authorList>
    </citation>
    <scope>NUCLEOTIDE SEQUENCE [LARGE SCALE GENOMIC DNA]</scope>
    <source>
        <strain evidence="2">FGSC A4 / ATCC 38163 / CBS 112.46 / NRRL 194 / M139</strain>
    </source>
</reference>
<name>C8VJ69_EMENI</name>
<dbReference type="Proteomes" id="UP000000560">
    <property type="component" value="Chromosome VI"/>
</dbReference>
<dbReference type="RefSeq" id="XP_050468505.1">
    <property type="nucleotide sequence ID" value="XM_050612597.1"/>
</dbReference>
<dbReference type="HOGENOM" id="CLU_167696_0_0_1"/>
<dbReference type="KEGG" id="ani:ANIA_02912"/>
<sequence length="136" mass="15746">MNLELTLLPPFDLCPSSTMSYKSNYEPYTSQSLYSRQSSSSELLYPLGDLYPHVVALQLQMEDENEARGSASRNLSYHQDIPYWAEVASPESPHSLSESFSKRSLRRYSESTKARFVSGIRRLLSRDELRARRRFK</sequence>
<proteinExistence type="predicted"/>
<dbReference type="VEuPathDB" id="FungiDB:AN2912"/>
<organism evidence="1 2">
    <name type="scientific">Emericella nidulans (strain FGSC A4 / ATCC 38163 / CBS 112.46 / NRRL 194 / M139)</name>
    <name type="common">Aspergillus nidulans</name>
    <dbReference type="NCBI Taxonomy" id="227321"/>
    <lineage>
        <taxon>Eukaryota</taxon>
        <taxon>Fungi</taxon>
        <taxon>Dikarya</taxon>
        <taxon>Ascomycota</taxon>
        <taxon>Pezizomycotina</taxon>
        <taxon>Eurotiomycetes</taxon>
        <taxon>Eurotiomycetidae</taxon>
        <taxon>Eurotiales</taxon>
        <taxon>Aspergillaceae</taxon>
        <taxon>Aspergillus</taxon>
        <taxon>Aspergillus subgen. Nidulantes</taxon>
    </lineage>
</organism>
<dbReference type="AlphaFoldDB" id="C8VJ69"/>
<keyword evidence="2" id="KW-1185">Reference proteome</keyword>
<dbReference type="eggNOG" id="ENOG502RNXQ">
    <property type="taxonomic scope" value="Eukaryota"/>
</dbReference>
<evidence type="ECO:0000313" key="2">
    <source>
        <dbReference type="Proteomes" id="UP000000560"/>
    </source>
</evidence>
<accession>C8VJ69</accession>
<dbReference type="OMA" id="SSKHTTC"/>